<dbReference type="SUPFAM" id="SSF51735">
    <property type="entry name" value="NAD(P)-binding Rossmann-fold domains"/>
    <property type="match status" value="1"/>
</dbReference>
<evidence type="ECO:0000256" key="1">
    <source>
        <dbReference type="ARBA" id="ARBA00022857"/>
    </source>
</evidence>
<gene>
    <name evidence="4" type="ORF">A1O5_00810</name>
</gene>
<dbReference type="InterPro" id="IPR011032">
    <property type="entry name" value="GroES-like_sf"/>
</dbReference>
<evidence type="ECO:0000256" key="2">
    <source>
        <dbReference type="ARBA" id="ARBA00023002"/>
    </source>
</evidence>
<dbReference type="Pfam" id="PF00107">
    <property type="entry name" value="ADH_zinc_N"/>
    <property type="match status" value="1"/>
</dbReference>
<feature type="domain" description="Enoyl reductase (ER)" evidence="3">
    <location>
        <begin position="23"/>
        <end position="366"/>
    </location>
</feature>
<dbReference type="Gene3D" id="3.40.50.720">
    <property type="entry name" value="NAD(P)-binding Rossmann-like Domain"/>
    <property type="match status" value="1"/>
</dbReference>
<dbReference type="GO" id="GO:0070402">
    <property type="term" value="F:NADPH binding"/>
    <property type="evidence" value="ECO:0007669"/>
    <property type="project" value="TreeGrafter"/>
</dbReference>
<dbReference type="STRING" id="1182543.W9X755"/>
<keyword evidence="2" id="KW-0560">Oxidoreductase</keyword>
<proteinExistence type="predicted"/>
<evidence type="ECO:0000313" key="5">
    <source>
        <dbReference type="Proteomes" id="UP000019471"/>
    </source>
</evidence>
<keyword evidence="1" id="KW-0521">NADP</keyword>
<dbReference type="InterPro" id="IPR013154">
    <property type="entry name" value="ADH-like_N"/>
</dbReference>
<dbReference type="EMBL" id="AMGX01000001">
    <property type="protein sequence ID" value="EXJ76302.1"/>
    <property type="molecule type" value="Genomic_DNA"/>
</dbReference>
<dbReference type="InterPro" id="IPR020843">
    <property type="entry name" value="ER"/>
</dbReference>
<dbReference type="AlphaFoldDB" id="W9X755"/>
<dbReference type="SUPFAM" id="SSF50129">
    <property type="entry name" value="GroES-like"/>
    <property type="match status" value="1"/>
</dbReference>
<keyword evidence="5" id="KW-1185">Reference proteome</keyword>
<dbReference type="Gene3D" id="3.90.180.10">
    <property type="entry name" value="Medium-chain alcohol dehydrogenases, catalytic domain"/>
    <property type="match status" value="1"/>
</dbReference>
<accession>W9X755</accession>
<protein>
    <recommendedName>
        <fullName evidence="3">Enoyl reductase (ER) domain-containing protein</fullName>
    </recommendedName>
</protein>
<organism evidence="4 5">
    <name type="scientific">Cladophialophora psammophila CBS 110553</name>
    <dbReference type="NCBI Taxonomy" id="1182543"/>
    <lineage>
        <taxon>Eukaryota</taxon>
        <taxon>Fungi</taxon>
        <taxon>Dikarya</taxon>
        <taxon>Ascomycota</taxon>
        <taxon>Pezizomycotina</taxon>
        <taxon>Eurotiomycetes</taxon>
        <taxon>Chaetothyriomycetidae</taxon>
        <taxon>Chaetothyriales</taxon>
        <taxon>Herpotrichiellaceae</taxon>
        <taxon>Cladophialophora</taxon>
    </lineage>
</organism>
<dbReference type="PANTHER" id="PTHR48106:SF18">
    <property type="entry name" value="QUINONE OXIDOREDUCTASE PIG3"/>
    <property type="match status" value="1"/>
</dbReference>
<dbReference type="Pfam" id="PF08240">
    <property type="entry name" value="ADH_N"/>
    <property type="match status" value="1"/>
</dbReference>
<name>W9X755_9EURO</name>
<dbReference type="SMART" id="SM00829">
    <property type="entry name" value="PKS_ER"/>
    <property type="match status" value="1"/>
</dbReference>
<dbReference type="InterPro" id="IPR036291">
    <property type="entry name" value="NAD(P)-bd_dom_sf"/>
</dbReference>
<evidence type="ECO:0000313" key="4">
    <source>
        <dbReference type="EMBL" id="EXJ76302.1"/>
    </source>
</evidence>
<sequence>MSRPWDNKPSGVMKALVLTSPGKEPASACFTYTESYPKPTLPGPGWVLIRIRGTGINRAELRGRAGEPAFPGEFSLWQKYYHPDPPKILGEELVGEIVEAADDTPFKPGEKVISTHAGGGKAFDGSYAEYAICHSRRVYHLPQETTLSWDLLGSLGMSYLTAYGMVIISGRLGGRPKGSSVIVHGATSSVGVFAILIAKDHGATVIATTRQSKKVEHLKNCDADHVLLDSELNEKIPQILPDGADLVVELVGADQAMRGLGWTALFGSVVVSGVLNSSAVIEGFSPFLIPTTRNLTFYSVANDGAGDHDTGARHSDLEPVFAYAVKNIESGKWKKEQFIDSVYHLPDIGKAHECAEKNEATGKLVVLVP</sequence>
<dbReference type="HOGENOM" id="CLU_026673_3_4_1"/>
<dbReference type="eggNOG" id="KOG1198">
    <property type="taxonomic scope" value="Eukaryota"/>
</dbReference>
<dbReference type="OrthoDB" id="203908at2759"/>
<dbReference type="InterPro" id="IPR013149">
    <property type="entry name" value="ADH-like_C"/>
</dbReference>
<dbReference type="GO" id="GO:0016651">
    <property type="term" value="F:oxidoreductase activity, acting on NAD(P)H"/>
    <property type="evidence" value="ECO:0007669"/>
    <property type="project" value="TreeGrafter"/>
</dbReference>
<dbReference type="PANTHER" id="PTHR48106">
    <property type="entry name" value="QUINONE OXIDOREDUCTASE PIG3-RELATED"/>
    <property type="match status" value="1"/>
</dbReference>
<dbReference type="GeneID" id="19185546"/>
<dbReference type="Proteomes" id="UP000019471">
    <property type="component" value="Unassembled WGS sequence"/>
</dbReference>
<comment type="caution">
    <text evidence="4">The sequence shown here is derived from an EMBL/GenBank/DDBJ whole genome shotgun (WGS) entry which is preliminary data.</text>
</comment>
<reference evidence="4 5" key="1">
    <citation type="submission" date="2013-03" db="EMBL/GenBank/DDBJ databases">
        <title>The Genome Sequence of Cladophialophora psammophila CBS 110553.</title>
        <authorList>
            <consortium name="The Broad Institute Genomics Platform"/>
            <person name="Cuomo C."/>
            <person name="de Hoog S."/>
            <person name="Gorbushina A."/>
            <person name="Walker B."/>
            <person name="Young S.K."/>
            <person name="Zeng Q."/>
            <person name="Gargeya S."/>
            <person name="Fitzgerald M."/>
            <person name="Haas B."/>
            <person name="Abouelleil A."/>
            <person name="Allen A.W."/>
            <person name="Alvarado L."/>
            <person name="Arachchi H.M."/>
            <person name="Berlin A.M."/>
            <person name="Chapman S.B."/>
            <person name="Gainer-Dewar J."/>
            <person name="Goldberg J."/>
            <person name="Griggs A."/>
            <person name="Gujja S."/>
            <person name="Hansen M."/>
            <person name="Howarth C."/>
            <person name="Imamovic A."/>
            <person name="Ireland A."/>
            <person name="Larimer J."/>
            <person name="McCowan C."/>
            <person name="Murphy C."/>
            <person name="Pearson M."/>
            <person name="Poon T.W."/>
            <person name="Priest M."/>
            <person name="Roberts A."/>
            <person name="Saif S."/>
            <person name="Shea T."/>
            <person name="Sisk P."/>
            <person name="Sykes S."/>
            <person name="Wortman J."/>
            <person name="Nusbaum C."/>
            <person name="Birren B."/>
        </authorList>
    </citation>
    <scope>NUCLEOTIDE SEQUENCE [LARGE SCALE GENOMIC DNA]</scope>
    <source>
        <strain evidence="4 5">CBS 110553</strain>
    </source>
</reference>
<evidence type="ECO:0000259" key="3">
    <source>
        <dbReference type="SMART" id="SM00829"/>
    </source>
</evidence>
<dbReference type="RefSeq" id="XP_007739619.1">
    <property type="nucleotide sequence ID" value="XM_007741429.1"/>
</dbReference>